<comment type="similarity">
    <text evidence="3">Belongs to the WD repeat SEC31 family.</text>
</comment>
<keyword evidence="11" id="KW-0653">Protein transport</keyword>
<keyword evidence="8" id="KW-0677">Repeat</keyword>
<feature type="compositionally biased region" description="Basic and acidic residues" evidence="14">
    <location>
        <begin position="1180"/>
        <end position="1194"/>
    </location>
</feature>
<dbReference type="Gene3D" id="1.25.40.1030">
    <property type="match status" value="1"/>
</dbReference>
<evidence type="ECO:0000256" key="10">
    <source>
        <dbReference type="ARBA" id="ARBA00022892"/>
    </source>
</evidence>
<evidence type="ECO:0000256" key="2">
    <source>
        <dbReference type="ARBA" id="ARBA00004299"/>
    </source>
</evidence>
<feature type="compositionally biased region" description="Pro residues" evidence="14">
    <location>
        <begin position="924"/>
        <end position="942"/>
    </location>
</feature>
<feature type="region of interest" description="Disordered" evidence="14">
    <location>
        <begin position="509"/>
        <end position="596"/>
    </location>
</feature>
<sequence>MDDDDEGDFLHRNCLAAQNNADAQNHWITPPPIPLEMSDEIWCPDLHDRDFTLGAEGGLGPKGKVILSSRFNRLALGYTNPDRPLGVLAAGLESGQLELWDPAQITDKTDVPSARLLRNTIHTGPVRAPHFNPSKHPSSRLVASAANSISGISIAKNIRLLTLPVAHILASSSLSGYTVVWDLRGKREVVALQYGGGGGPVGGPSPGSGAGGVRRGVSDVAWHPENATRLITASEDDSQSGHDRGVLSVSWYPQDPELVISCGKHNRTLVWNPSSGEILDQLPPSNNWSFLTSRNPRNPDIFATANYGGSIALHSIQSIAPTSTTTTALKAPANPNGVFDPANFADMTDAQNLGSSVNLERVPKWLKPPVGARFGFGGVLVEVTNTGAEDEKKYGKVQIKHVVGESEVVERAKELIMTEEEEGGMKTFVESRAGEATPKDGSRETVAEIAKDSKDTYSTLLALFDSDPKSALIKLVGYDESPAALDEASAAVRAKTYETVVSFVAEATHVPHSPVQEEPGGAPTEHAEKEDDDQASEGTDVPGGAPSEVSALSSDAKQVDTASTATEPSLFGDEPVGAAPGPAAGDLFNTLASDNDALPTRPRTALVPHLSYTGESSAAATIRSRTSSVAGDAPPTPSFPTKSFRMHLKKEDATSALVTRALITGNLDTAVKLCIQAGRWADALLLAQGEGLVMRTRMAYFDQTGDSAGGYLRVFKGVAQGKKGLEELVRGSEVGEWREMLVVLCRWAEGDAFATLVGELGERLDKLIRIWEEAREEEQVGESQGGNYGVRAKAVQGFVEKATAFSAAVGFVDSDLSSPTSEDKANPLAPLYDQFLEYAQILSAHGLASEAVRYVERVPTRYGDVQWLKGGYEKKVNGTASASKGGYSAPASTGLYGGARFNPPSTQATGPYGAPPASTSGPYGAPPAPSGPYGVPPAPPPSMASTTKPTTSYGSQGGYNPSAPPGQQASYGAPTQPAYSQTPYQNQQPGFRAPMVPVPPHQAQWSLLLQALSISPLVHPHPELSPPPNSATFPAGMTLLMSRYLSGRNRDPTEGYVTVYRPARGMSPQTARPRAGANIPPPPRPMSGGYGPQPSGFAPPPPGAGQYAPPSHNSSGYGPPPSQSGGYAPPPPGVNLVSSTTATGRRIWYELDSAKWSAGSPTWRGAPPAKVSLKAPRYPPGDREHIPDSDKVIF</sequence>
<feature type="region of interest" description="Disordered" evidence="14">
    <location>
        <begin position="1157"/>
        <end position="1194"/>
    </location>
</feature>
<accession>M5CGL4</accession>
<dbReference type="GO" id="GO:0005198">
    <property type="term" value="F:structural molecule activity"/>
    <property type="evidence" value="ECO:0007669"/>
    <property type="project" value="TreeGrafter"/>
</dbReference>
<dbReference type="InterPro" id="IPR040251">
    <property type="entry name" value="SEC31-like"/>
</dbReference>
<feature type="compositionally biased region" description="Polar residues" evidence="14">
    <location>
        <begin position="550"/>
        <end position="567"/>
    </location>
</feature>
<dbReference type="SMART" id="SM00320">
    <property type="entry name" value="WD40"/>
    <property type="match status" value="2"/>
</dbReference>
<evidence type="ECO:0000313" key="16">
    <source>
        <dbReference type="Proteomes" id="UP000012065"/>
    </source>
</evidence>
<dbReference type="Gene3D" id="2.130.10.10">
    <property type="entry name" value="YVTN repeat-like/Quinoprotein amine dehydrogenase"/>
    <property type="match status" value="1"/>
</dbReference>
<gene>
    <name evidence="15" type="ORF">BN14_10455</name>
</gene>
<dbReference type="PROSITE" id="PS50082">
    <property type="entry name" value="WD_REPEATS_2"/>
    <property type="match status" value="1"/>
</dbReference>
<name>M5CGL4_THACB</name>
<dbReference type="GO" id="GO:0007029">
    <property type="term" value="P:endoplasmic reticulum organization"/>
    <property type="evidence" value="ECO:0007669"/>
    <property type="project" value="TreeGrafter"/>
</dbReference>
<feature type="compositionally biased region" description="Low complexity" evidence="14">
    <location>
        <begin position="943"/>
        <end position="952"/>
    </location>
</feature>
<reference evidence="15 16" key="1">
    <citation type="journal article" date="2013" name="J. Biotechnol.">
        <title>Establishment and interpretation of the genome sequence of the phytopathogenic fungus Rhizoctonia solani AG1-IB isolate 7/3/14.</title>
        <authorList>
            <person name="Wibberg D.W."/>
            <person name="Jelonek L.J."/>
            <person name="Rupp O.R."/>
            <person name="Hennig M.H."/>
            <person name="Eikmeyer F.E."/>
            <person name="Goesmann A.G."/>
            <person name="Hartmann A.H."/>
            <person name="Borriss R.B."/>
            <person name="Grosch R.G."/>
            <person name="Puehler A.P."/>
            <person name="Schlueter A.S."/>
        </authorList>
    </citation>
    <scope>NUCLEOTIDE SEQUENCE [LARGE SCALE GENOMIC DNA]</scope>
    <source>
        <strain evidence="16">AG1-IB / isolate 7/3/14</strain>
    </source>
</reference>
<evidence type="ECO:0000256" key="6">
    <source>
        <dbReference type="ARBA" id="ARBA00022448"/>
    </source>
</evidence>
<evidence type="ECO:0000256" key="1">
    <source>
        <dbReference type="ARBA" id="ARBA00004240"/>
    </source>
</evidence>
<dbReference type="InterPro" id="IPR015943">
    <property type="entry name" value="WD40/YVTN_repeat-like_dom_sf"/>
</dbReference>
<keyword evidence="10" id="KW-0931">ER-Golgi transport</keyword>
<organism evidence="15 16">
    <name type="scientific">Thanatephorus cucumeris (strain AG1-IB / isolate 7/3/14)</name>
    <name type="common">Lettuce bottom rot fungus</name>
    <name type="synonym">Rhizoctonia solani</name>
    <dbReference type="NCBI Taxonomy" id="1108050"/>
    <lineage>
        <taxon>Eukaryota</taxon>
        <taxon>Fungi</taxon>
        <taxon>Dikarya</taxon>
        <taxon>Basidiomycota</taxon>
        <taxon>Agaricomycotina</taxon>
        <taxon>Agaricomycetes</taxon>
        <taxon>Cantharellales</taxon>
        <taxon>Ceratobasidiaceae</taxon>
        <taxon>Rhizoctonia</taxon>
        <taxon>Rhizoctonia solani AG-1</taxon>
    </lineage>
</organism>
<evidence type="ECO:0000256" key="12">
    <source>
        <dbReference type="ARBA" id="ARBA00025471"/>
    </source>
</evidence>
<feature type="compositionally biased region" description="Low complexity" evidence="14">
    <location>
        <begin position="1104"/>
        <end position="1117"/>
    </location>
</feature>
<dbReference type="InterPro" id="IPR036322">
    <property type="entry name" value="WD40_repeat_dom_sf"/>
</dbReference>
<dbReference type="GO" id="GO:0015031">
    <property type="term" value="P:protein transport"/>
    <property type="evidence" value="ECO:0007669"/>
    <property type="project" value="UniProtKB-KW"/>
</dbReference>
<evidence type="ECO:0000256" key="8">
    <source>
        <dbReference type="ARBA" id="ARBA00022737"/>
    </source>
</evidence>
<evidence type="ECO:0000256" key="5">
    <source>
        <dbReference type="ARBA" id="ARBA00021236"/>
    </source>
</evidence>
<dbReference type="AlphaFoldDB" id="M5CGL4"/>
<dbReference type="Proteomes" id="UP000012065">
    <property type="component" value="Unassembled WGS sequence"/>
</dbReference>
<keyword evidence="9" id="KW-0256">Endoplasmic reticulum</keyword>
<evidence type="ECO:0000256" key="3">
    <source>
        <dbReference type="ARBA" id="ARBA00009358"/>
    </source>
</evidence>
<dbReference type="SUPFAM" id="SSF50978">
    <property type="entry name" value="WD40 repeat-like"/>
    <property type="match status" value="1"/>
</dbReference>
<evidence type="ECO:0000256" key="13">
    <source>
        <dbReference type="PROSITE-ProRule" id="PRU00221"/>
    </source>
</evidence>
<dbReference type="PANTHER" id="PTHR13923:SF11">
    <property type="entry name" value="SECRETORY 31, ISOFORM D"/>
    <property type="match status" value="1"/>
</dbReference>
<feature type="compositionally biased region" description="Low complexity" evidence="14">
    <location>
        <begin position="575"/>
        <end position="585"/>
    </location>
</feature>
<evidence type="ECO:0000256" key="11">
    <source>
        <dbReference type="ARBA" id="ARBA00022927"/>
    </source>
</evidence>
<evidence type="ECO:0000313" key="15">
    <source>
        <dbReference type="EMBL" id="CCO36322.1"/>
    </source>
</evidence>
<feature type="compositionally biased region" description="Pro residues" evidence="14">
    <location>
        <begin position="1118"/>
        <end position="1133"/>
    </location>
</feature>
<dbReference type="PANTHER" id="PTHR13923">
    <property type="entry name" value="SEC31-RELATED PROTEIN"/>
    <property type="match status" value="1"/>
</dbReference>
<feature type="repeat" description="WD" evidence="13">
    <location>
        <begin position="239"/>
        <end position="281"/>
    </location>
</feature>
<dbReference type="HOGENOM" id="CLU_003033_2_0_1"/>
<evidence type="ECO:0000256" key="4">
    <source>
        <dbReference type="ARBA" id="ARBA00013507"/>
    </source>
</evidence>
<dbReference type="InterPro" id="IPR001680">
    <property type="entry name" value="WD40_rpt"/>
</dbReference>
<evidence type="ECO:0000256" key="7">
    <source>
        <dbReference type="ARBA" id="ARBA00022574"/>
    </source>
</evidence>
<protein>
    <recommendedName>
        <fullName evidence="5">Protein transport protein SEC31</fullName>
    </recommendedName>
    <alternativeName>
        <fullName evidence="4">Protein transport protein sec31</fullName>
    </alternativeName>
</protein>
<keyword evidence="7 13" id="KW-0853">WD repeat</keyword>
<dbReference type="GO" id="GO:0030127">
    <property type="term" value="C:COPII vesicle coat"/>
    <property type="evidence" value="ECO:0007669"/>
    <property type="project" value="TreeGrafter"/>
</dbReference>
<proteinExistence type="inferred from homology"/>
<comment type="subcellular location">
    <subcellularLocation>
        <location evidence="2">Cytoplasmic vesicle</location>
        <location evidence="2">COPII-coated vesicle membrane</location>
        <topology evidence="2">Peripheral membrane protein</topology>
        <orientation evidence="2">Cytoplasmic side</orientation>
    </subcellularLocation>
    <subcellularLocation>
        <location evidence="1">Endoplasmic reticulum</location>
    </subcellularLocation>
</comment>
<dbReference type="EMBL" id="CAOJ01015808">
    <property type="protein sequence ID" value="CCO36322.1"/>
    <property type="molecule type" value="Genomic_DNA"/>
</dbReference>
<feature type="region of interest" description="Disordered" evidence="14">
    <location>
        <begin position="898"/>
        <end position="984"/>
    </location>
</feature>
<comment type="function">
    <text evidence="12">Component of the coat protein complex II (COPII) which promotes the formation of transport vesicles from the endoplasmic reticulum (ER). The coat has two main functions, the physical deformation of the endoplasmic reticulum membrane into vesicles and the selection of cargo molecules.</text>
</comment>
<comment type="caution">
    <text evidence="15">The sequence shown here is derived from an EMBL/GenBank/DDBJ whole genome shotgun (WGS) entry which is preliminary data.</text>
</comment>
<evidence type="ECO:0000256" key="9">
    <source>
        <dbReference type="ARBA" id="ARBA00022824"/>
    </source>
</evidence>
<feature type="region of interest" description="Disordered" evidence="14">
    <location>
        <begin position="1046"/>
        <end position="1139"/>
    </location>
</feature>
<dbReference type="GO" id="GO:0090110">
    <property type="term" value="P:COPII-coated vesicle cargo loading"/>
    <property type="evidence" value="ECO:0007669"/>
    <property type="project" value="TreeGrafter"/>
</dbReference>
<evidence type="ECO:0000256" key="14">
    <source>
        <dbReference type="SAM" id="MobiDB-lite"/>
    </source>
</evidence>
<dbReference type="GO" id="GO:0070971">
    <property type="term" value="C:endoplasmic reticulum exit site"/>
    <property type="evidence" value="ECO:0007669"/>
    <property type="project" value="TreeGrafter"/>
</dbReference>
<keyword evidence="6" id="KW-0813">Transport</keyword>